<dbReference type="CDD" id="cd19607">
    <property type="entry name" value="GTA_TIM-barrel-like"/>
    <property type="match status" value="1"/>
</dbReference>
<evidence type="ECO:0000259" key="2">
    <source>
        <dbReference type="Pfam" id="PF13550"/>
    </source>
</evidence>
<evidence type="ECO:0000313" key="3">
    <source>
        <dbReference type="EMBL" id="CUH10489.1"/>
    </source>
</evidence>
<dbReference type="Proteomes" id="UP000049455">
    <property type="component" value="Unassembled WGS sequence"/>
</dbReference>
<dbReference type="Pfam" id="PF13547">
    <property type="entry name" value="GTA_TIM"/>
    <property type="match status" value="1"/>
</dbReference>
<sequence length="492" mass="55325">MRELTRIMDHQGEFPAVEQFIQLASDVKHTLPESQIGYAADWSEYSAYQVPGGDEVRFHLDKLWAQDCIDFVGIDNYMPLADWRDGLDHKDGNWRSDHALDYLQHNIEGGEGFDWFYETPEARTVQRRRPILDHEYLEPWVFRFKDVRSWWSKRHFDRVDGVRAVVPTAWEPRSKPIRFTEYGCAAIDKGANQPNKFLNEKSSESSLPHFSSGRRDDGIQTQYTRALLFYWNEKGRNPVSDVYDGTMIDLSRSAAWAWDARPWPYFPELDGQWSDGRNYARGHRLNGRTGGQPLSLVVQEICASAGLPHVDVSKVDGIVRGYVMSDVQTARADLQALVISYGLEVKEVGGHLCFSMRADAPTAEGEKLKLVRKGDEVLTYVRGGDALGYGRVAVHHVDSNGDFQARVSDARSESGPAFPLSQTELPLALTSAEGHALAARLLAESRVAMDQMSFVLPPSQRDACAGDLVKIKDEDDLWMRTAVQKSATVAAG</sequence>
<reference evidence="3 4" key="1">
    <citation type="submission" date="2015-09" db="EMBL/GenBank/DDBJ databases">
        <authorList>
            <person name="Jackson K.R."/>
            <person name="Lunt B.L."/>
            <person name="Fisher J.N.B."/>
            <person name="Gardner A.V."/>
            <person name="Bailey M.E."/>
            <person name="Deus L.M."/>
            <person name="Earl A.S."/>
            <person name="Gibby P.D."/>
            <person name="Hartmann K.A."/>
            <person name="Liu J.E."/>
            <person name="Manci A.M."/>
            <person name="Nielsen D.A."/>
            <person name="Solomon M.B."/>
            <person name="Breakwell D.P."/>
            <person name="Burnett S.H."/>
            <person name="Grose J.H."/>
        </authorList>
    </citation>
    <scope>NUCLEOTIDE SEQUENCE [LARGE SCALE GENOMIC DNA]</scope>
    <source>
        <strain evidence="3 4">CECT 7799</strain>
    </source>
</reference>
<accession>A0A0M7B6K2</accession>
<keyword evidence="4" id="KW-1185">Reference proteome</keyword>
<dbReference type="EMBL" id="CYPR01000008">
    <property type="protein sequence ID" value="CUH10489.1"/>
    <property type="molecule type" value="Genomic_DNA"/>
</dbReference>
<dbReference type="Gene3D" id="3.20.20.80">
    <property type="entry name" value="Glycosidases"/>
    <property type="match status" value="1"/>
</dbReference>
<evidence type="ECO:0000259" key="1">
    <source>
        <dbReference type="Pfam" id="PF13547"/>
    </source>
</evidence>
<proteinExistence type="predicted"/>
<organism evidence="3 4">
    <name type="scientific">Jannaschia seosinensis</name>
    <dbReference type="NCBI Taxonomy" id="313367"/>
    <lineage>
        <taxon>Bacteria</taxon>
        <taxon>Pseudomonadati</taxon>
        <taxon>Pseudomonadota</taxon>
        <taxon>Alphaproteobacteria</taxon>
        <taxon>Rhodobacterales</taxon>
        <taxon>Roseobacteraceae</taxon>
        <taxon>Jannaschia</taxon>
    </lineage>
</organism>
<name>A0A0M7B6K2_9RHOB</name>
<dbReference type="STRING" id="313367.JSE7799_00145"/>
<protein>
    <submittedName>
        <fullName evidence="3">Uncharacterized protein</fullName>
    </submittedName>
</protein>
<dbReference type="AlphaFoldDB" id="A0A0M7B6K2"/>
<evidence type="ECO:0000313" key="4">
    <source>
        <dbReference type="Proteomes" id="UP000049455"/>
    </source>
</evidence>
<gene>
    <name evidence="3" type="ORF">JSE7799_00145</name>
</gene>
<dbReference type="InterPro" id="IPR032876">
    <property type="entry name" value="J_dom"/>
</dbReference>
<feature type="domain" description="GTA TIM-barrel-like" evidence="1">
    <location>
        <begin position="1"/>
        <end position="267"/>
    </location>
</feature>
<dbReference type="InterPro" id="IPR025195">
    <property type="entry name" value="GTA_TIM_dom"/>
</dbReference>
<feature type="domain" description="Tip attachment protein J" evidence="2">
    <location>
        <begin position="327"/>
        <end position="475"/>
    </location>
</feature>
<dbReference type="Pfam" id="PF13550">
    <property type="entry name" value="Phage-tail_3"/>
    <property type="match status" value="1"/>
</dbReference>